<dbReference type="Proteomes" id="UP000245771">
    <property type="component" value="Unassembled WGS sequence"/>
</dbReference>
<dbReference type="AlphaFoldDB" id="A0A316V565"/>
<dbReference type="RefSeq" id="XP_025351665.1">
    <property type="nucleotide sequence ID" value="XM_025501520.1"/>
</dbReference>
<dbReference type="InParanoid" id="A0A316V565"/>
<accession>A0A316V565</accession>
<gene>
    <name evidence="1" type="ORF">FA14DRAFT_186445</name>
</gene>
<name>A0A316V565_9BASI</name>
<reference evidence="1 2" key="1">
    <citation type="journal article" date="2018" name="Mol. Biol. Evol.">
        <title>Broad Genomic Sampling Reveals a Smut Pathogenic Ancestry of the Fungal Clade Ustilaginomycotina.</title>
        <authorList>
            <person name="Kijpornyongpan T."/>
            <person name="Mondo S.J."/>
            <person name="Barry K."/>
            <person name="Sandor L."/>
            <person name="Lee J."/>
            <person name="Lipzen A."/>
            <person name="Pangilinan J."/>
            <person name="LaButti K."/>
            <person name="Hainaut M."/>
            <person name="Henrissat B."/>
            <person name="Grigoriev I.V."/>
            <person name="Spatafora J.W."/>
            <person name="Aime M.C."/>
        </authorList>
    </citation>
    <scope>NUCLEOTIDE SEQUENCE [LARGE SCALE GENOMIC DNA]</scope>
    <source>
        <strain evidence="1 2">MCA 3882</strain>
    </source>
</reference>
<proteinExistence type="predicted"/>
<dbReference type="GeneID" id="37023301"/>
<evidence type="ECO:0000313" key="1">
    <source>
        <dbReference type="EMBL" id="PWN31363.1"/>
    </source>
</evidence>
<sequence length="208" mass="23163">MQSIWDLRVRSVSLLAGTFTIFGESRDEGRLWSADNIQANIIAEAQGMLLFAMQAGTAGRIDWKSNRRQSILFDWLMMLYAGRVHLHRLFWFEDFTLGLASCSFKRENISDLIQATPSALGTTTGSIASSVETIVQSSNAILHLIQMDTDALFKHSFLSCNFGPTYQLRLLPIASTHWPPIGCCQMVASFGLAVHMASKETEDELLAQ</sequence>
<protein>
    <submittedName>
        <fullName evidence="1">Uncharacterized protein</fullName>
    </submittedName>
</protein>
<organism evidence="1 2">
    <name type="scientific">Meira miltonrushii</name>
    <dbReference type="NCBI Taxonomy" id="1280837"/>
    <lineage>
        <taxon>Eukaryota</taxon>
        <taxon>Fungi</taxon>
        <taxon>Dikarya</taxon>
        <taxon>Basidiomycota</taxon>
        <taxon>Ustilaginomycotina</taxon>
        <taxon>Exobasidiomycetes</taxon>
        <taxon>Exobasidiales</taxon>
        <taxon>Brachybasidiaceae</taxon>
        <taxon>Meira</taxon>
    </lineage>
</organism>
<dbReference type="EMBL" id="KZ819610">
    <property type="protein sequence ID" value="PWN31363.1"/>
    <property type="molecule type" value="Genomic_DNA"/>
</dbReference>
<keyword evidence="2" id="KW-1185">Reference proteome</keyword>
<evidence type="ECO:0000313" key="2">
    <source>
        <dbReference type="Proteomes" id="UP000245771"/>
    </source>
</evidence>
<dbReference type="STRING" id="1280837.A0A316V565"/>